<dbReference type="STRING" id="29139.ENSVURP00010005103"/>
<evidence type="ECO:0000259" key="1">
    <source>
        <dbReference type="Pfam" id="PF20408"/>
    </source>
</evidence>
<keyword evidence="3" id="KW-1185">Reference proteome</keyword>
<sequence length="231" mass="25989">MSNYTEVEVKIPFENKNLDAVCSVPDKILTDQVLIYAVILTHGAAGDMNFPQLKSLANHLARHGILCLRFTCKGLNITHRIKAYKAVLEYLKTSDEYRLAGIFLGGRSMGSRAAASVMCQIEPEDVDDFIRGLICFSYPLHRPKQQHKLRNESLLLIKGPVLFVSGSADEMCEKKLLEKVAKTMKAPTKIHWVKKANHSMTVKGRSADDVLKEINSHVLSWIQEVIELDKK</sequence>
<reference evidence="2" key="3">
    <citation type="submission" date="2025-09" db="UniProtKB">
        <authorList>
            <consortium name="Ensembl"/>
        </authorList>
    </citation>
    <scope>IDENTIFICATION</scope>
</reference>
<accession>A0A4X2JZJ4</accession>
<dbReference type="Pfam" id="PF20408">
    <property type="entry name" value="Abhydrolase_11"/>
    <property type="match status" value="1"/>
</dbReference>
<dbReference type="GeneID" id="114046243"/>
<dbReference type="InterPro" id="IPR029058">
    <property type="entry name" value="AB_hydrolase_fold"/>
</dbReference>
<dbReference type="InterPro" id="IPR026555">
    <property type="entry name" value="NSL3/Tex30"/>
</dbReference>
<dbReference type="SUPFAM" id="SSF53474">
    <property type="entry name" value="alpha/beta-Hydrolases"/>
    <property type="match status" value="1"/>
</dbReference>
<name>A0A4X2JZJ4_VOMUR</name>
<dbReference type="PANTHER" id="PTHR13136">
    <property type="entry name" value="TESTIS DEVELOPMENT PROTEIN PRTD"/>
    <property type="match status" value="1"/>
</dbReference>
<dbReference type="Proteomes" id="UP000314987">
    <property type="component" value="Unassembled WGS sequence"/>
</dbReference>
<feature type="domain" description="KANL3/Tex30 alpha/beta hydrolase-like" evidence="1">
    <location>
        <begin position="37"/>
        <end position="222"/>
    </location>
</feature>
<proteinExistence type="predicted"/>
<dbReference type="GeneTree" id="ENSGT00940000163874"/>
<dbReference type="Ensembl" id="ENSVURT00010005781.1">
    <property type="protein sequence ID" value="ENSVURP00010005103.1"/>
    <property type="gene ID" value="ENSVURG00010004000.1"/>
</dbReference>
<dbReference type="OMA" id="EVFWLQG"/>
<organism evidence="2 3">
    <name type="scientific">Vombatus ursinus</name>
    <name type="common">Common wombat</name>
    <dbReference type="NCBI Taxonomy" id="29139"/>
    <lineage>
        <taxon>Eukaryota</taxon>
        <taxon>Metazoa</taxon>
        <taxon>Chordata</taxon>
        <taxon>Craniata</taxon>
        <taxon>Vertebrata</taxon>
        <taxon>Euteleostomi</taxon>
        <taxon>Mammalia</taxon>
        <taxon>Metatheria</taxon>
        <taxon>Diprotodontia</taxon>
        <taxon>Vombatidae</taxon>
        <taxon>Vombatus</taxon>
    </lineage>
</organism>
<dbReference type="Gene3D" id="3.40.50.1820">
    <property type="entry name" value="alpha/beta hydrolase"/>
    <property type="match status" value="1"/>
</dbReference>
<evidence type="ECO:0000313" key="2">
    <source>
        <dbReference type="Ensembl" id="ENSVURP00010005103.1"/>
    </source>
</evidence>
<dbReference type="PANTHER" id="PTHR13136:SF11">
    <property type="entry name" value="TESTIS-EXPRESSED PROTEIN 30"/>
    <property type="match status" value="1"/>
</dbReference>
<reference evidence="3" key="1">
    <citation type="submission" date="2018-12" db="EMBL/GenBank/DDBJ databases">
        <authorList>
            <person name="Yazar S."/>
        </authorList>
    </citation>
    <scope>NUCLEOTIDE SEQUENCE [LARGE SCALE GENOMIC DNA]</scope>
</reference>
<dbReference type="OrthoDB" id="6415022at2759"/>
<gene>
    <name evidence="2" type="primary">LOC114046243</name>
</gene>
<reference evidence="2" key="2">
    <citation type="submission" date="2025-08" db="UniProtKB">
        <authorList>
            <consortium name="Ensembl"/>
        </authorList>
    </citation>
    <scope>IDENTIFICATION</scope>
</reference>
<dbReference type="RefSeq" id="XP_027722304.1">
    <property type="nucleotide sequence ID" value="XM_027866503.1"/>
</dbReference>
<protein>
    <recommendedName>
        <fullName evidence="1">KANL3/Tex30 alpha/beta hydrolase-like domain-containing protein</fullName>
    </recommendedName>
</protein>
<dbReference type="AlphaFoldDB" id="A0A4X2JZJ4"/>
<evidence type="ECO:0000313" key="3">
    <source>
        <dbReference type="Proteomes" id="UP000314987"/>
    </source>
</evidence>
<dbReference type="InterPro" id="IPR046879">
    <property type="entry name" value="KANL3/Tex30_Abhydrolase"/>
</dbReference>
<dbReference type="RefSeq" id="XP_027722303.1">
    <property type="nucleotide sequence ID" value="XM_027866502.1"/>
</dbReference>